<protein>
    <submittedName>
        <fullName evidence="7">L-2-hydroxyisocaproate dehydrogenase</fullName>
    </submittedName>
</protein>
<dbReference type="Proteomes" id="UP000051638">
    <property type="component" value="Unassembled WGS sequence"/>
</dbReference>
<dbReference type="Gene3D" id="3.90.110.10">
    <property type="entry name" value="Lactate dehydrogenase/glycoside hydrolase, family 4, C-terminal"/>
    <property type="match status" value="1"/>
</dbReference>
<dbReference type="STRING" id="1423796.FC24_GL001715"/>
<dbReference type="InterPro" id="IPR001236">
    <property type="entry name" value="Lactate/malate_DH_N"/>
</dbReference>
<dbReference type="PIRSF" id="PIRSF000102">
    <property type="entry name" value="Lac_mal_DH"/>
    <property type="match status" value="1"/>
</dbReference>
<dbReference type="PATRIC" id="fig|1423796.3.peg.1743"/>
<comment type="caution">
    <text evidence="7">The sequence shown here is derived from an EMBL/GenBank/DDBJ whole genome shotgun (WGS) entry which is preliminary data.</text>
</comment>
<evidence type="ECO:0000259" key="6">
    <source>
        <dbReference type="Pfam" id="PF02866"/>
    </source>
</evidence>
<feature type="domain" description="Lactate/malate dehydrogenase N-terminal" evidence="5">
    <location>
        <begin position="3"/>
        <end position="142"/>
    </location>
</feature>
<proteinExistence type="inferred from homology"/>
<dbReference type="SUPFAM" id="SSF51735">
    <property type="entry name" value="NAD(P)-binding Rossmann-fold domains"/>
    <property type="match status" value="1"/>
</dbReference>
<feature type="active site" description="Proton acceptor" evidence="2">
    <location>
        <position position="175"/>
    </location>
</feature>
<evidence type="ECO:0000256" key="1">
    <source>
        <dbReference type="ARBA" id="ARBA00006054"/>
    </source>
</evidence>
<comment type="similarity">
    <text evidence="1">Belongs to the LDH/MDH superfamily. LDH family.</text>
</comment>
<gene>
    <name evidence="7" type="ORF">FC24_GL001715</name>
</gene>
<name>A0A0R2DHS1_9LACO</name>
<dbReference type="EMBL" id="AYYI01000005">
    <property type="protein sequence ID" value="KRM99883.1"/>
    <property type="molecule type" value="Genomic_DNA"/>
</dbReference>
<feature type="domain" description="Lactate/malate dehydrogenase C-terminal" evidence="6">
    <location>
        <begin position="145"/>
        <end position="299"/>
    </location>
</feature>
<dbReference type="SUPFAM" id="SSF56327">
    <property type="entry name" value="LDH C-terminal domain-like"/>
    <property type="match status" value="1"/>
</dbReference>
<sequence length="308" mass="33888">MRKIGIIGLGHVGAALAYTLVIKGITDELVLIDKTDRIAYAEKLDLENAQIGLQTHTQITIQDYCQLRDAAIVIIASAEKTPTSRSEIAIKQQQNQQMLAKLAPQIMASGFYGILLNMTDPCDVMSTELQRLTNLPQQQVFGIGTLLDSMCMQRTIAETLFVSPQNVQGYMLGEHADQQFTAWSTINVNTQPIANVLGRCKLDYQALETTIQQRAEQIITGKGYINYSVATAIILVIQAIFSDAHLLLPLSSWDPLHQVYISQPTLIGRPGVLRIIDVALTANEQQAFEQAASSIQHKLMAEKATALP</sequence>
<evidence type="ECO:0000256" key="2">
    <source>
        <dbReference type="PIRSR" id="PIRSR000102-1"/>
    </source>
</evidence>
<evidence type="ECO:0000313" key="8">
    <source>
        <dbReference type="Proteomes" id="UP000051638"/>
    </source>
</evidence>
<dbReference type="GO" id="GO:0006089">
    <property type="term" value="P:lactate metabolic process"/>
    <property type="evidence" value="ECO:0007669"/>
    <property type="project" value="TreeGrafter"/>
</dbReference>
<dbReference type="InterPro" id="IPR001557">
    <property type="entry name" value="L-lactate/malate_DH"/>
</dbReference>
<dbReference type="PRINTS" id="PR00086">
    <property type="entry name" value="LLDHDRGNASE"/>
</dbReference>
<dbReference type="RefSeq" id="WP_057872952.1">
    <property type="nucleotide sequence ID" value="NZ_AYYI01000005.1"/>
</dbReference>
<dbReference type="InterPro" id="IPR036291">
    <property type="entry name" value="NAD(P)-bd_dom_sf"/>
</dbReference>
<reference evidence="7 8" key="1">
    <citation type="journal article" date="2015" name="Genome Announc.">
        <title>Expanding the biotechnology potential of lactobacilli through comparative genomics of 213 strains and associated genera.</title>
        <authorList>
            <person name="Sun Z."/>
            <person name="Harris H.M."/>
            <person name="McCann A."/>
            <person name="Guo C."/>
            <person name="Argimon S."/>
            <person name="Zhang W."/>
            <person name="Yang X."/>
            <person name="Jeffery I.B."/>
            <person name="Cooney J.C."/>
            <person name="Kagawa T.F."/>
            <person name="Liu W."/>
            <person name="Song Y."/>
            <person name="Salvetti E."/>
            <person name="Wrobel A."/>
            <person name="Rasinkangas P."/>
            <person name="Parkhill J."/>
            <person name="Rea M.C."/>
            <person name="O'Sullivan O."/>
            <person name="Ritari J."/>
            <person name="Douillard F.P."/>
            <person name="Paul Ross R."/>
            <person name="Yang R."/>
            <person name="Briner A.E."/>
            <person name="Felis G.E."/>
            <person name="de Vos W.M."/>
            <person name="Barrangou R."/>
            <person name="Klaenhammer T.R."/>
            <person name="Caufield P.W."/>
            <person name="Cui Y."/>
            <person name="Zhang H."/>
            <person name="O'Toole P.W."/>
        </authorList>
    </citation>
    <scope>NUCLEOTIDE SEQUENCE [LARGE SCALE GENOMIC DNA]</scope>
    <source>
        <strain evidence="7 8">DSM 20253</strain>
    </source>
</reference>
<dbReference type="PANTHER" id="PTHR43128">
    <property type="entry name" value="L-2-HYDROXYCARBOXYLATE DEHYDROGENASE (NAD(P)(+))"/>
    <property type="match status" value="1"/>
</dbReference>
<dbReference type="AlphaFoldDB" id="A0A0R2DHS1"/>
<keyword evidence="8" id="KW-1185">Reference proteome</keyword>
<evidence type="ECO:0000256" key="4">
    <source>
        <dbReference type="RuleBase" id="RU003369"/>
    </source>
</evidence>
<dbReference type="PANTHER" id="PTHR43128:SF31">
    <property type="entry name" value="L-LACTATE DEHYDROGENASE"/>
    <property type="match status" value="1"/>
</dbReference>
<accession>A0A0R2DHS1</accession>
<dbReference type="Pfam" id="PF00056">
    <property type="entry name" value="Ldh_1_N"/>
    <property type="match status" value="1"/>
</dbReference>
<dbReference type="OrthoDB" id="9802969at2"/>
<evidence type="ECO:0000313" key="7">
    <source>
        <dbReference type="EMBL" id="KRM99883.1"/>
    </source>
</evidence>
<feature type="binding site" evidence="3">
    <location>
        <position position="33"/>
    </location>
    <ligand>
        <name>NAD(+)</name>
        <dbReference type="ChEBI" id="CHEBI:57540"/>
    </ligand>
</feature>
<keyword evidence="3" id="KW-0520">NAD</keyword>
<evidence type="ECO:0000259" key="5">
    <source>
        <dbReference type="Pfam" id="PF00056"/>
    </source>
</evidence>
<dbReference type="InterPro" id="IPR015955">
    <property type="entry name" value="Lactate_DH/Glyco_Ohase_4_C"/>
</dbReference>
<dbReference type="InterPro" id="IPR022383">
    <property type="entry name" value="Lactate/malate_DH_C"/>
</dbReference>
<evidence type="ECO:0000256" key="3">
    <source>
        <dbReference type="PIRSR" id="PIRSR000102-3"/>
    </source>
</evidence>
<keyword evidence="4" id="KW-0560">Oxidoreductase</keyword>
<dbReference type="GO" id="GO:0004459">
    <property type="term" value="F:L-lactate dehydrogenase (NAD+) activity"/>
    <property type="evidence" value="ECO:0007669"/>
    <property type="project" value="TreeGrafter"/>
</dbReference>
<dbReference type="Pfam" id="PF02866">
    <property type="entry name" value="Ldh_1_C"/>
    <property type="match status" value="1"/>
</dbReference>
<dbReference type="Gene3D" id="3.40.50.720">
    <property type="entry name" value="NAD(P)-binding Rossmann-like Domain"/>
    <property type="match status" value="1"/>
</dbReference>
<feature type="binding site" evidence="3">
    <location>
        <position position="95"/>
    </location>
    <ligand>
        <name>NAD(+)</name>
        <dbReference type="ChEBI" id="CHEBI:57540"/>
    </ligand>
</feature>
<organism evidence="7 8">
    <name type="scientific">Loigolactobacillus rennini DSM 20253</name>
    <dbReference type="NCBI Taxonomy" id="1423796"/>
    <lineage>
        <taxon>Bacteria</taxon>
        <taxon>Bacillati</taxon>
        <taxon>Bacillota</taxon>
        <taxon>Bacilli</taxon>
        <taxon>Lactobacillales</taxon>
        <taxon>Lactobacillaceae</taxon>
        <taxon>Loigolactobacillus</taxon>
    </lineage>
</organism>
<feature type="binding site" evidence="3">
    <location>
        <begin position="8"/>
        <end position="13"/>
    </location>
    <ligand>
        <name>NAD(+)</name>
        <dbReference type="ChEBI" id="CHEBI:57540"/>
    </ligand>
</feature>